<reference evidence="1" key="1">
    <citation type="submission" date="2021-03" db="EMBL/GenBank/DDBJ databases">
        <title>Acanthopleuribacteraceae sp. M133.</title>
        <authorList>
            <person name="Wang G."/>
        </authorList>
    </citation>
    <scope>NUCLEOTIDE SEQUENCE</scope>
    <source>
        <strain evidence="1">M133</strain>
    </source>
</reference>
<gene>
    <name evidence="1" type="ORF">J3U87_25845</name>
</gene>
<proteinExistence type="predicted"/>
<protein>
    <submittedName>
        <fullName evidence="1">Uncharacterized protein</fullName>
    </submittedName>
</protein>
<keyword evidence="2" id="KW-1185">Reference proteome</keyword>
<dbReference type="RefSeq" id="WP_237378669.1">
    <property type="nucleotide sequence ID" value="NZ_CP071793.1"/>
</dbReference>
<dbReference type="Proteomes" id="UP000663929">
    <property type="component" value="Chromosome"/>
</dbReference>
<organism evidence="1 2">
    <name type="scientific">Sulfidibacter corallicola</name>
    <dbReference type="NCBI Taxonomy" id="2818388"/>
    <lineage>
        <taxon>Bacteria</taxon>
        <taxon>Pseudomonadati</taxon>
        <taxon>Acidobacteriota</taxon>
        <taxon>Holophagae</taxon>
        <taxon>Acanthopleuribacterales</taxon>
        <taxon>Acanthopleuribacteraceae</taxon>
        <taxon>Sulfidibacter</taxon>
    </lineage>
</organism>
<sequence length="234" mass="27105">MFPLGFWSLVFMASPEERPAIENIGWIFSYRIESGRLSHFESGYRDHLDWHRRHKDHMAWYGWFVANGPRMGTFIDGTFGHRFDASKNRVDPQGDQEHFQQFVAPFVTPANRTTYEHLTAASTSRFLEEREKPEAILVYRLTLAVGCEDAFRKSLVAIRSTFSNQEQSMAFSWYKVLEGDRIPTYVLMIPMGEGYANVQTATAVVSNMDGNWRGLVTSLETETWSYRNDLSYFP</sequence>
<dbReference type="EMBL" id="CP071793">
    <property type="protein sequence ID" value="QTD49023.1"/>
    <property type="molecule type" value="Genomic_DNA"/>
</dbReference>
<dbReference type="KEGG" id="scor:J3U87_25845"/>
<evidence type="ECO:0000313" key="2">
    <source>
        <dbReference type="Proteomes" id="UP000663929"/>
    </source>
</evidence>
<accession>A0A8A4THB5</accession>
<name>A0A8A4THB5_SULCO</name>
<evidence type="ECO:0000313" key="1">
    <source>
        <dbReference type="EMBL" id="QTD49023.1"/>
    </source>
</evidence>
<dbReference type="AlphaFoldDB" id="A0A8A4THB5"/>